<feature type="non-terminal residue" evidence="2">
    <location>
        <position position="229"/>
    </location>
</feature>
<feature type="non-terminal residue" evidence="2">
    <location>
        <position position="1"/>
    </location>
</feature>
<gene>
    <name evidence="2" type="ORF">S12H4_54313</name>
</gene>
<dbReference type="InterPro" id="IPR021655">
    <property type="entry name" value="Put_metal-bd"/>
</dbReference>
<accession>X1V8Q1</accession>
<organism evidence="2">
    <name type="scientific">marine sediment metagenome</name>
    <dbReference type="NCBI Taxonomy" id="412755"/>
    <lineage>
        <taxon>unclassified sequences</taxon>
        <taxon>metagenomes</taxon>
        <taxon>ecological metagenomes</taxon>
    </lineage>
</organism>
<comment type="caution">
    <text evidence="2">The sequence shown here is derived from an EMBL/GenBank/DDBJ whole genome shotgun (WGS) entry which is preliminary data.</text>
</comment>
<dbReference type="Pfam" id="PF11617">
    <property type="entry name" value="Cu-binding_MopE"/>
    <property type="match status" value="1"/>
</dbReference>
<proteinExistence type="predicted"/>
<reference evidence="2" key="1">
    <citation type="journal article" date="2014" name="Front. Microbiol.">
        <title>High frequency of phylogenetically diverse reductive dehalogenase-homologous genes in deep subseafloor sedimentary metagenomes.</title>
        <authorList>
            <person name="Kawai M."/>
            <person name="Futagami T."/>
            <person name="Toyoda A."/>
            <person name="Takaki Y."/>
            <person name="Nishi S."/>
            <person name="Hori S."/>
            <person name="Arai W."/>
            <person name="Tsubouchi T."/>
            <person name="Morono Y."/>
            <person name="Uchiyama I."/>
            <person name="Ito T."/>
            <person name="Fujiyama A."/>
            <person name="Inagaki F."/>
            <person name="Takami H."/>
        </authorList>
    </citation>
    <scope>NUCLEOTIDE SEQUENCE</scope>
    <source>
        <strain evidence="2">Expedition CK06-06</strain>
    </source>
</reference>
<dbReference type="EMBL" id="BARW01034702">
    <property type="protein sequence ID" value="GAJ09211.1"/>
    <property type="molecule type" value="Genomic_DNA"/>
</dbReference>
<evidence type="ECO:0000313" key="2">
    <source>
        <dbReference type="EMBL" id="GAJ09211.1"/>
    </source>
</evidence>
<dbReference type="AlphaFoldDB" id="X1V8Q1"/>
<protein>
    <submittedName>
        <fullName evidence="2">Uncharacterized protein</fullName>
    </submittedName>
</protein>
<evidence type="ECO:0000256" key="1">
    <source>
        <dbReference type="SAM" id="MobiDB-lite"/>
    </source>
</evidence>
<feature type="region of interest" description="Disordered" evidence="1">
    <location>
        <begin position="191"/>
        <end position="212"/>
    </location>
</feature>
<name>X1V8Q1_9ZZZZ</name>
<sequence length="229" mass="25162">NYDCSDSECSDDPACLTCTDADSDGYYAQSSCGTLVDCNDDDADIHPGAAEICNGKDDDCDGQVDEGCVNGYLVTSDLWIRAVIDTVEKGPIEAVWKKGGEDTTSAGDRVIWGHFYASPNDVTWGSQNNPDLFVKIWFDHYGRLDVNFFHVSVPDIEVYSDYPYDGTPDEQGTTTMDRRYIRQYYENGQSYSEDNYEDGAPPSGYSQAGNPSGYSTINDLTIGAIINTV</sequence>